<dbReference type="Proteomes" id="UP001623661">
    <property type="component" value="Unassembled WGS sequence"/>
</dbReference>
<evidence type="ECO:0000313" key="1">
    <source>
        <dbReference type="EMBL" id="MFL0266675.1"/>
    </source>
</evidence>
<proteinExistence type="predicted"/>
<gene>
    <name evidence="1" type="ORF">ACJDUH_01080</name>
</gene>
<comment type="caution">
    <text evidence="1">The sequence shown here is derived from an EMBL/GenBank/DDBJ whole genome shotgun (WGS) entry which is preliminary data.</text>
</comment>
<reference evidence="1 2" key="1">
    <citation type="submission" date="2024-11" db="EMBL/GenBank/DDBJ databases">
        <authorList>
            <person name="Heng Y.C."/>
            <person name="Lim A.C.H."/>
            <person name="Lee J.K.Y."/>
            <person name="Kittelmann S."/>
        </authorList>
    </citation>
    <scope>NUCLEOTIDE SEQUENCE [LARGE SCALE GENOMIC DNA]</scope>
    <source>
        <strain evidence="1 2">WILCCON 0202</strain>
    </source>
</reference>
<name>A0ABW8TMM5_9CLOT</name>
<evidence type="ECO:0000313" key="2">
    <source>
        <dbReference type="Proteomes" id="UP001623661"/>
    </source>
</evidence>
<sequence length="50" mass="6038">MKILKLLFIKKWKQEYSQKFISDFNEINKRIEEVYLEVSNDNNSIKDSVA</sequence>
<dbReference type="EMBL" id="JBJHZY010000001">
    <property type="protein sequence ID" value="MFL0266675.1"/>
    <property type="molecule type" value="Genomic_DNA"/>
</dbReference>
<organism evidence="1 2">
    <name type="scientific">Candidatus Clostridium radicumherbarum</name>
    <dbReference type="NCBI Taxonomy" id="3381662"/>
    <lineage>
        <taxon>Bacteria</taxon>
        <taxon>Bacillati</taxon>
        <taxon>Bacillota</taxon>
        <taxon>Clostridia</taxon>
        <taxon>Eubacteriales</taxon>
        <taxon>Clostridiaceae</taxon>
        <taxon>Clostridium</taxon>
    </lineage>
</organism>
<keyword evidence="2" id="KW-1185">Reference proteome</keyword>
<accession>A0ABW8TMM5</accession>
<protein>
    <submittedName>
        <fullName evidence="1">Uncharacterized protein</fullName>
    </submittedName>
</protein>
<dbReference type="RefSeq" id="WP_406763304.1">
    <property type="nucleotide sequence ID" value="NZ_JBJHZY010000001.1"/>
</dbReference>